<feature type="domain" description="Fibronectin type-III" evidence="13">
    <location>
        <begin position="535"/>
        <end position="628"/>
    </location>
</feature>
<feature type="region of interest" description="Disordered" evidence="9">
    <location>
        <begin position="1404"/>
        <end position="1450"/>
    </location>
</feature>
<dbReference type="CDD" id="cd00096">
    <property type="entry name" value="Ig"/>
    <property type="match status" value="1"/>
</dbReference>
<evidence type="ECO:0000256" key="8">
    <source>
        <dbReference type="ARBA" id="ARBA00023180"/>
    </source>
</evidence>
<dbReference type="InterPro" id="IPR036179">
    <property type="entry name" value="Ig-like_dom_sf"/>
</dbReference>
<feature type="domain" description="Fibronectin type-III" evidence="13">
    <location>
        <begin position="1034"/>
        <end position="1130"/>
    </location>
</feature>
<dbReference type="InterPro" id="IPR013783">
    <property type="entry name" value="Ig-like_fold"/>
</dbReference>
<dbReference type="SMART" id="SM00060">
    <property type="entry name" value="FN3"/>
    <property type="match status" value="6"/>
</dbReference>
<dbReference type="SUPFAM" id="SSF48726">
    <property type="entry name" value="Immunoglobulin"/>
    <property type="match status" value="4"/>
</dbReference>
<feature type="transmembrane region" description="Helical" evidence="10">
    <location>
        <begin position="1152"/>
        <end position="1173"/>
    </location>
</feature>
<feature type="compositionally biased region" description="Low complexity" evidence="9">
    <location>
        <begin position="1270"/>
        <end position="1287"/>
    </location>
</feature>
<dbReference type="Gene3D" id="2.60.40.10">
    <property type="entry name" value="Immunoglobulins"/>
    <property type="match status" value="10"/>
</dbReference>
<evidence type="ECO:0000256" key="6">
    <source>
        <dbReference type="ARBA" id="ARBA00023136"/>
    </source>
</evidence>
<dbReference type="SMART" id="SM00408">
    <property type="entry name" value="IGc2"/>
    <property type="match status" value="3"/>
</dbReference>
<evidence type="ECO:0000256" key="2">
    <source>
        <dbReference type="ARBA" id="ARBA00009588"/>
    </source>
</evidence>
<comment type="subcellular location">
    <subcellularLocation>
        <location evidence="1">Membrane</location>
        <topology evidence="1">Single-pass type I membrane protein</topology>
    </subcellularLocation>
</comment>
<sequence length="1476" mass="163045">MTRTNSHWTRKLLKPALECVFLAFVLTSTSEGYVLEFATEPQDTVVQNGHSAVLDCVVKTADHHQSAIVTQWLDQDHQALSFVGDNYRSQLTNGSLYISSVSDQHGLALTGAYQCKASLPGGASIVSRTAQLSLAALSNFIREPLDITVYRGQKAHFACRVHSVPPPQIRWLKDERPLKRDEVRMTFLPSGALEIDEVKDSDQGSYRCNVSGLNSNLLSNKANLIVEDDIDQSYALSAPTFIASPLPEVVVEGQTVTLDCAANGNPTPSIKWLKDGYAIDIADLDSRFNLVGSTSSLTIVRIQKEDEGTYQCRAENKEDSLDASAQIQVQVPPKFLKKPQHKTELVNKDVELECAVYGKPEPKVHWLKNGEHINMNEYYQLVNGNNLKIVGLMKSDTGLFQCVAVNAAGNVQAAASLTVIDGKSKSPKKPNKRKKTAQLRPNDETSRALFDILKSDSSSGSKLGDFNFGYSAPLKPFNNNNYRHGPYYQSNFSTLQNSDSNNNLGDTLTITDPFSSSKPYVGDDPGHILDGAPGPPQDLKALFIKARFIVLSWKPPVVNNDDIVTYSVYFRHEGSERERVQNTTRAKLEEINIGSLQPGKVYHFRVVAYNSLGMGASSETLAVTTQNEENVPSAPVDFEAYATSTRSIHVSWKAPEIPNGPILGYKIYYIEILQSMEHSVETKNTEFDIISLSVFSKYNVWVVALNSNGPGTATEEKVVQTFSDEPSEPPYNVTLEPASSTSIIVRWEPPPLEGQNGIITGYKLRYRIQGKKGSNTLSTAGNSRIYTLTGLERGSIYQVKLWALNINGTGPPTDWIEIETYTNDLDESRVPDKPGPLKVRPASDKLYVVWSPPENQNIKIRNYILGWGKGIPDIFSHELDEKQRQYIIPNLEANSEYVISLRASNEIGAGAPVYANVRTREEQPPDLISPLIPPVGLKAQVLSASSVILYWVDTTLSKTQFVRDNRYYVVEYRYTSGKVPKTRHVNVTNLNVMIDDLKPNTLYEFSVKVVKARRESPWSMVVTNTTWDVPPGNAPRDLNIQLAEDTQLVELSWQPPKQQSGHVTGYIILYTNDSTLRDRDWSAQAVKGDKHKSTLTDLQPSTKYFFKIQARNNRGNGPFSSVISFKTGQNTGFLPLDAHSKDKMGVFSGTTLLIIITVSCVVALVTGISLIAISCCRKRPTNTTPDRSKKGYQKGTQNVKPPDLWIHHDQMELKNMDKSHNNDGASSSGAMTLPRSVGTNDYDDRDTQHTNSLDKRTYVPNYMAIPNAPTINSSNLSQTSSDSTPSNRPSYPRTQYTISRAHVTLDQNPTIDSPYASHTSNYDAHNAAPPYINQVPPPIAHVPPSSTYAPGMSILAESQANKRMPGANQHPLKSFTVPAPPPISAPGTPQPKHVVTPAQLIVRPNQSPYKKPPSSGSSTLTGTPPSRIASNPPPHNVEEVQRLKPSHSTEELNQEMANLEGLMLTLNAITANEFEC</sequence>
<dbReference type="InterPro" id="IPR007110">
    <property type="entry name" value="Ig-like_dom"/>
</dbReference>
<protein>
    <submittedName>
        <fullName evidence="15">Neogenin isoform X1</fullName>
    </submittedName>
</protein>
<keyword evidence="6 10" id="KW-0472">Membrane</keyword>
<reference evidence="15" key="1">
    <citation type="submission" date="2025-08" db="UniProtKB">
        <authorList>
            <consortium name="RefSeq"/>
        </authorList>
    </citation>
    <scope>IDENTIFICATION</scope>
    <source>
        <tissue evidence="15">Whole Larva</tissue>
    </source>
</reference>
<dbReference type="PROSITE" id="PS50853">
    <property type="entry name" value="FN3"/>
    <property type="match status" value="6"/>
</dbReference>
<dbReference type="Pfam" id="PF00041">
    <property type="entry name" value="fn3"/>
    <property type="match status" value="6"/>
</dbReference>
<dbReference type="SMART" id="SM00409">
    <property type="entry name" value="IG"/>
    <property type="match status" value="4"/>
</dbReference>
<evidence type="ECO:0000256" key="11">
    <source>
        <dbReference type="SAM" id="SignalP"/>
    </source>
</evidence>
<feature type="domain" description="Fibronectin type-III" evidence="13">
    <location>
        <begin position="933"/>
        <end position="1029"/>
    </location>
</feature>
<dbReference type="InterPro" id="IPR003598">
    <property type="entry name" value="Ig_sub2"/>
</dbReference>
<evidence type="ECO:0000256" key="9">
    <source>
        <dbReference type="SAM" id="MobiDB-lite"/>
    </source>
</evidence>
<keyword evidence="7" id="KW-1015">Disulfide bond</keyword>
<keyword evidence="11" id="KW-0732">Signal</keyword>
<dbReference type="PROSITE" id="PS50835">
    <property type="entry name" value="IG_LIKE"/>
    <property type="match status" value="4"/>
</dbReference>
<dbReference type="InterPro" id="IPR013098">
    <property type="entry name" value="Ig_I-set"/>
</dbReference>
<evidence type="ECO:0000259" key="13">
    <source>
        <dbReference type="PROSITE" id="PS50853"/>
    </source>
</evidence>
<evidence type="ECO:0000256" key="10">
    <source>
        <dbReference type="SAM" id="Phobius"/>
    </source>
</evidence>
<evidence type="ECO:0000256" key="5">
    <source>
        <dbReference type="ARBA" id="ARBA00022989"/>
    </source>
</evidence>
<evidence type="ECO:0000313" key="15">
    <source>
        <dbReference type="RefSeq" id="XP_017786593.1"/>
    </source>
</evidence>
<feature type="region of interest" description="Disordered" evidence="9">
    <location>
        <begin position="1267"/>
        <end position="1293"/>
    </location>
</feature>
<feature type="domain" description="Fibronectin type-III" evidence="13">
    <location>
        <begin position="833"/>
        <end position="925"/>
    </location>
</feature>
<evidence type="ECO:0000256" key="3">
    <source>
        <dbReference type="ARBA" id="ARBA00022692"/>
    </source>
</evidence>
<keyword evidence="5 10" id="KW-1133">Transmembrane helix</keyword>
<evidence type="ECO:0000259" key="12">
    <source>
        <dbReference type="PROSITE" id="PS50835"/>
    </source>
</evidence>
<feature type="compositionally biased region" description="Basic and acidic residues" evidence="9">
    <location>
        <begin position="1436"/>
        <end position="1450"/>
    </location>
</feature>
<evidence type="ECO:0000256" key="4">
    <source>
        <dbReference type="ARBA" id="ARBA00022737"/>
    </source>
</evidence>
<keyword evidence="3 10" id="KW-0812">Transmembrane</keyword>
<dbReference type="InterPro" id="IPR036116">
    <property type="entry name" value="FN3_sf"/>
</dbReference>
<name>A0ABM1NIE3_NICVS</name>
<dbReference type="Proteomes" id="UP000695000">
    <property type="component" value="Unplaced"/>
</dbReference>
<feature type="signal peptide" evidence="11">
    <location>
        <begin position="1"/>
        <end position="32"/>
    </location>
</feature>
<dbReference type="PRINTS" id="PR00014">
    <property type="entry name" value="FNTYPEIII"/>
</dbReference>
<feature type="compositionally biased region" description="Low complexity" evidence="9">
    <location>
        <begin position="1407"/>
        <end position="1426"/>
    </location>
</feature>
<dbReference type="CDD" id="cd00063">
    <property type="entry name" value="FN3"/>
    <property type="match status" value="6"/>
</dbReference>
<dbReference type="InterPro" id="IPR003961">
    <property type="entry name" value="FN3_dom"/>
</dbReference>
<keyword evidence="4" id="KW-0677">Repeat</keyword>
<feature type="compositionally biased region" description="Basic residues" evidence="9">
    <location>
        <begin position="425"/>
        <end position="437"/>
    </location>
</feature>
<feature type="region of interest" description="Disordered" evidence="9">
    <location>
        <begin position="422"/>
        <end position="442"/>
    </location>
</feature>
<feature type="chain" id="PRO_5045629565" evidence="11">
    <location>
        <begin position="33"/>
        <end position="1476"/>
    </location>
</feature>
<feature type="domain" description="Fibronectin type-III" evidence="13">
    <location>
        <begin position="729"/>
        <end position="823"/>
    </location>
</feature>
<feature type="region of interest" description="Disordered" evidence="9">
    <location>
        <begin position="1179"/>
        <end position="1202"/>
    </location>
</feature>
<dbReference type="PANTHER" id="PTHR44170:SF54">
    <property type="entry name" value="FI24025P1"/>
    <property type="match status" value="1"/>
</dbReference>
<dbReference type="InterPro" id="IPR003599">
    <property type="entry name" value="Ig_sub"/>
</dbReference>
<dbReference type="PANTHER" id="PTHR44170">
    <property type="entry name" value="PROTEIN SIDEKICK"/>
    <property type="match status" value="1"/>
</dbReference>
<evidence type="ECO:0000256" key="7">
    <source>
        <dbReference type="ARBA" id="ARBA00023157"/>
    </source>
</evidence>
<dbReference type="Pfam" id="PF06583">
    <property type="entry name" value="Neogenin_C"/>
    <property type="match status" value="1"/>
</dbReference>
<gene>
    <name evidence="15" type="primary">LOC108569519</name>
</gene>
<keyword evidence="8" id="KW-0325">Glycoprotein</keyword>
<evidence type="ECO:0000313" key="14">
    <source>
        <dbReference type="Proteomes" id="UP000695000"/>
    </source>
</evidence>
<keyword evidence="14" id="KW-1185">Reference proteome</keyword>
<feature type="domain" description="Ig-like" evidence="12">
    <location>
        <begin position="138"/>
        <end position="225"/>
    </location>
</feature>
<feature type="domain" description="Ig-like" evidence="12">
    <location>
        <begin position="333"/>
        <end position="418"/>
    </location>
</feature>
<evidence type="ECO:0000256" key="1">
    <source>
        <dbReference type="ARBA" id="ARBA00004479"/>
    </source>
</evidence>
<feature type="domain" description="Fibronectin type-III" evidence="13">
    <location>
        <begin position="634"/>
        <end position="724"/>
    </location>
</feature>
<proteinExistence type="inferred from homology"/>
<dbReference type="InterPro" id="IPR010560">
    <property type="entry name" value="Neogenin_C"/>
</dbReference>
<comment type="similarity">
    <text evidence="2">Belongs to the immunoglobulin superfamily. DCC family.</text>
</comment>
<dbReference type="GeneID" id="108569519"/>
<feature type="domain" description="Ig-like" evidence="12">
    <location>
        <begin position="15"/>
        <end position="133"/>
    </location>
</feature>
<dbReference type="RefSeq" id="XP_017786593.1">
    <property type="nucleotide sequence ID" value="XM_017931104.1"/>
</dbReference>
<dbReference type="SUPFAM" id="SSF49265">
    <property type="entry name" value="Fibronectin type III"/>
    <property type="match status" value="4"/>
</dbReference>
<dbReference type="Pfam" id="PF07679">
    <property type="entry name" value="I-set"/>
    <property type="match status" value="2"/>
</dbReference>
<organism evidence="14 15">
    <name type="scientific">Nicrophorus vespilloides</name>
    <name type="common">Boreal carrion beetle</name>
    <dbReference type="NCBI Taxonomy" id="110193"/>
    <lineage>
        <taxon>Eukaryota</taxon>
        <taxon>Metazoa</taxon>
        <taxon>Ecdysozoa</taxon>
        <taxon>Arthropoda</taxon>
        <taxon>Hexapoda</taxon>
        <taxon>Insecta</taxon>
        <taxon>Pterygota</taxon>
        <taxon>Neoptera</taxon>
        <taxon>Endopterygota</taxon>
        <taxon>Coleoptera</taxon>
        <taxon>Polyphaga</taxon>
        <taxon>Staphyliniformia</taxon>
        <taxon>Silphidae</taxon>
        <taxon>Nicrophorinae</taxon>
        <taxon>Nicrophorus</taxon>
    </lineage>
</organism>
<feature type="domain" description="Ig-like" evidence="12">
    <location>
        <begin position="239"/>
        <end position="328"/>
    </location>
</feature>
<feature type="region of interest" description="Disordered" evidence="9">
    <location>
        <begin position="1216"/>
        <end position="1253"/>
    </location>
</feature>
<dbReference type="Pfam" id="PF13927">
    <property type="entry name" value="Ig_3"/>
    <property type="match status" value="1"/>
</dbReference>
<accession>A0ABM1NIE3</accession>